<evidence type="ECO:0000313" key="11">
    <source>
        <dbReference type="EMBL" id="EDL76535.1"/>
    </source>
</evidence>
<feature type="region of interest" description="Disordered" evidence="10">
    <location>
        <begin position="344"/>
        <end position="368"/>
    </location>
</feature>
<dbReference type="AlphaFoldDB" id="A6K7J2"/>
<dbReference type="PANTHER" id="PTHR12153">
    <property type="entry name" value="SELENOPROTEIN O"/>
    <property type="match status" value="1"/>
</dbReference>
<dbReference type="Pfam" id="PF02696">
    <property type="entry name" value="SelO"/>
    <property type="match status" value="1"/>
</dbReference>
<gene>
    <name evidence="11" type="primary">RGD1311907_predicted</name>
    <name evidence="11" type="ORF">rCG_59316</name>
</gene>
<evidence type="ECO:0000256" key="9">
    <source>
        <dbReference type="ARBA" id="ARBA00031547"/>
    </source>
</evidence>
<dbReference type="GO" id="GO:0046872">
    <property type="term" value="F:metal ion binding"/>
    <property type="evidence" value="ECO:0007669"/>
    <property type="project" value="UniProtKB-KW"/>
</dbReference>
<dbReference type="PANTHER" id="PTHR12153:SF15">
    <property type="entry name" value="PROTEIN ADENYLYLTRANSFERASE SELO, MITOCHONDRIAL"/>
    <property type="match status" value="1"/>
</dbReference>
<evidence type="ECO:0000256" key="7">
    <source>
        <dbReference type="ARBA" id="ARBA00022840"/>
    </source>
</evidence>
<evidence type="ECO:0000256" key="8">
    <source>
        <dbReference type="ARBA" id="ARBA00022842"/>
    </source>
</evidence>
<dbReference type="GO" id="GO:0005524">
    <property type="term" value="F:ATP binding"/>
    <property type="evidence" value="ECO:0007669"/>
    <property type="project" value="UniProtKB-KW"/>
</dbReference>
<evidence type="ECO:0000256" key="1">
    <source>
        <dbReference type="ARBA" id="ARBA00001946"/>
    </source>
</evidence>
<dbReference type="GO" id="GO:0016779">
    <property type="term" value="F:nucleotidyltransferase activity"/>
    <property type="evidence" value="ECO:0007669"/>
    <property type="project" value="UniProtKB-KW"/>
</dbReference>
<protein>
    <recommendedName>
        <fullName evidence="9">Selenoprotein O</fullName>
    </recommendedName>
</protein>
<keyword evidence="5" id="KW-0479">Metal-binding</keyword>
<name>A6K7J2_RAT</name>
<accession>A6K7J2</accession>
<comment type="similarity">
    <text evidence="2">Belongs to the SELO family.</text>
</comment>
<sequence>MLDYVISSFYPEIQAAHTCDTDNIQRNAAFFREVTRRTARMVAEWQCVGFCHGVLNTDNMSIVGLTIDYGPFGFLDRYDPDHVCNASDNAGRYTYSKQPQVCRWNLQKLAEALEPELPLVLAEAILKEEFDTEFQRHYLQKMRKKLGLVRVEKEDETLVAKLLETMHQTGADFTNTFCVLSSFPAEPSDTAEFLTQLTSQCASLEELKLAFRPQMDPRQLSMMLMLAQSNPQLFALIGTQANVTKELERVEHQSRLEQLSPSELQSKNRDHWETWLQEYRERLDKEKEGVGDIAAWQAERVRIMHANNPKYVLRNYIAQKAIEAAENGDFSEVRRVLKLLESPYHSEEEATGPEAVARTTDEQSSYSSRPPLWAAELCVT</sequence>
<evidence type="ECO:0000313" key="12">
    <source>
        <dbReference type="Proteomes" id="UP000234681"/>
    </source>
</evidence>
<organism evidence="11 12">
    <name type="scientific">Rattus norvegicus</name>
    <name type="common">Rat</name>
    <dbReference type="NCBI Taxonomy" id="10116"/>
    <lineage>
        <taxon>Eukaryota</taxon>
        <taxon>Metazoa</taxon>
        <taxon>Chordata</taxon>
        <taxon>Craniata</taxon>
        <taxon>Vertebrata</taxon>
        <taxon>Euteleostomi</taxon>
        <taxon>Mammalia</taxon>
        <taxon>Eutheria</taxon>
        <taxon>Euarchontoglires</taxon>
        <taxon>Glires</taxon>
        <taxon>Rodentia</taxon>
        <taxon>Myomorpha</taxon>
        <taxon>Muroidea</taxon>
        <taxon>Muridae</taxon>
        <taxon>Murinae</taxon>
        <taxon>Rattus</taxon>
    </lineage>
</organism>
<evidence type="ECO:0000256" key="3">
    <source>
        <dbReference type="ARBA" id="ARBA00022679"/>
    </source>
</evidence>
<keyword evidence="4" id="KW-0548">Nucleotidyltransferase</keyword>
<comment type="cofactor">
    <cofactor evidence="1">
        <name>Mg(2+)</name>
        <dbReference type="ChEBI" id="CHEBI:18420"/>
    </cofactor>
</comment>
<keyword evidence="6" id="KW-0547">Nucleotide-binding</keyword>
<evidence type="ECO:0000256" key="4">
    <source>
        <dbReference type="ARBA" id="ARBA00022695"/>
    </source>
</evidence>
<evidence type="ECO:0000256" key="6">
    <source>
        <dbReference type="ARBA" id="ARBA00022741"/>
    </source>
</evidence>
<keyword evidence="7" id="KW-0067">ATP-binding</keyword>
<evidence type="ECO:0000256" key="5">
    <source>
        <dbReference type="ARBA" id="ARBA00022723"/>
    </source>
</evidence>
<dbReference type="InterPro" id="IPR003846">
    <property type="entry name" value="SelO"/>
</dbReference>
<proteinExistence type="inferred from homology"/>
<dbReference type="Proteomes" id="UP000234681">
    <property type="component" value="Chromosome 7"/>
</dbReference>
<keyword evidence="3" id="KW-0808">Transferase</keyword>
<evidence type="ECO:0000256" key="2">
    <source>
        <dbReference type="ARBA" id="ARBA00009747"/>
    </source>
</evidence>
<keyword evidence="8" id="KW-0460">Magnesium</keyword>
<evidence type="ECO:0000256" key="10">
    <source>
        <dbReference type="SAM" id="MobiDB-lite"/>
    </source>
</evidence>
<reference evidence="12" key="1">
    <citation type="submission" date="2005-09" db="EMBL/GenBank/DDBJ databases">
        <authorList>
            <person name="Mural R.J."/>
            <person name="Li P.W."/>
            <person name="Adams M.D."/>
            <person name="Amanatides P.G."/>
            <person name="Baden-Tillson H."/>
            <person name="Barnstead M."/>
            <person name="Chin S.H."/>
            <person name="Dew I."/>
            <person name="Evans C.A."/>
            <person name="Ferriera S."/>
            <person name="Flanigan M."/>
            <person name="Fosler C."/>
            <person name="Glodek A."/>
            <person name="Gu Z."/>
            <person name="Holt R.A."/>
            <person name="Jennings D."/>
            <person name="Kraft C.L."/>
            <person name="Lu F."/>
            <person name="Nguyen T."/>
            <person name="Nusskern D.R."/>
            <person name="Pfannkoch C.M."/>
            <person name="Sitter C."/>
            <person name="Sutton G.G."/>
            <person name="Venter J.C."/>
            <person name="Wang Z."/>
            <person name="Woodage T."/>
            <person name="Zheng X.H."/>
            <person name="Zhong F."/>
        </authorList>
    </citation>
    <scope>NUCLEOTIDE SEQUENCE [LARGE SCALE GENOMIC DNA]</scope>
    <source>
        <strain>BN</strain>
        <strain evidence="12">Sprague-Dawley</strain>
    </source>
</reference>
<dbReference type="EMBL" id="CH474027">
    <property type="protein sequence ID" value="EDL76535.1"/>
    <property type="molecule type" value="Genomic_DNA"/>
</dbReference>